<feature type="region of interest" description="Disordered" evidence="1">
    <location>
        <begin position="19"/>
        <end position="42"/>
    </location>
</feature>
<gene>
    <name evidence="3" type="primary">LOC106468854</name>
</gene>
<dbReference type="PANTHER" id="PTHR38338:SF1">
    <property type="entry name" value="AGAP013079-PA"/>
    <property type="match status" value="1"/>
</dbReference>
<protein>
    <submittedName>
        <fullName evidence="3">Uncharacterized protein LOC106468854</fullName>
    </submittedName>
</protein>
<dbReference type="RefSeq" id="XP_013784749.1">
    <property type="nucleotide sequence ID" value="XM_013929295.1"/>
</dbReference>
<evidence type="ECO:0000313" key="3">
    <source>
        <dbReference type="RefSeq" id="XP_013784749.1"/>
    </source>
</evidence>
<sequence>MAFMMPVIKPDYKIYSGQTQTAPGDVKMSKKSTRSASLTPRMSTYSGSDIEYRVTTPFKALSSSTSRKSSHCGFITPTPKSASRMSIHKFHSNLVDKLKRKLRLQDSKNNSGDEVYICDSSRDEETYAL</sequence>
<dbReference type="GeneID" id="106468854"/>
<organism evidence="2 3">
    <name type="scientific">Limulus polyphemus</name>
    <name type="common">Atlantic horseshoe crab</name>
    <dbReference type="NCBI Taxonomy" id="6850"/>
    <lineage>
        <taxon>Eukaryota</taxon>
        <taxon>Metazoa</taxon>
        <taxon>Ecdysozoa</taxon>
        <taxon>Arthropoda</taxon>
        <taxon>Chelicerata</taxon>
        <taxon>Merostomata</taxon>
        <taxon>Xiphosura</taxon>
        <taxon>Limulidae</taxon>
        <taxon>Limulus</taxon>
    </lineage>
</organism>
<dbReference type="Proteomes" id="UP000694941">
    <property type="component" value="Unplaced"/>
</dbReference>
<keyword evidence="2" id="KW-1185">Reference proteome</keyword>
<proteinExistence type="predicted"/>
<name>A0ABM1BM31_LIMPO</name>
<reference evidence="3" key="1">
    <citation type="submission" date="2025-08" db="UniProtKB">
        <authorList>
            <consortium name="RefSeq"/>
        </authorList>
    </citation>
    <scope>IDENTIFICATION</scope>
    <source>
        <tissue evidence="3">Muscle</tissue>
    </source>
</reference>
<evidence type="ECO:0000256" key="1">
    <source>
        <dbReference type="SAM" id="MobiDB-lite"/>
    </source>
</evidence>
<accession>A0ABM1BM31</accession>
<evidence type="ECO:0000313" key="2">
    <source>
        <dbReference type="Proteomes" id="UP000694941"/>
    </source>
</evidence>
<dbReference type="PANTHER" id="PTHR38338">
    <property type="entry name" value="AGAP013079-PA"/>
    <property type="match status" value="1"/>
</dbReference>